<sequence length="125" mass="13793">MLTLVGAEGETTDVTIKCPDAFMSPAKATSIRLTRFADKSKVPEYTVSCPPMLRRVVVAVKADNGPNLPVMYLNRMITRTDLSGAAHFALEVAPNTQFQVYNTRVVSGLHTTITIVKYFGFFVYT</sequence>
<name>A0A8E5IMT3_SALET</name>
<organism evidence="1">
    <name type="scientific">Salmonella enterica subsp. enterica serovar Dessau</name>
    <dbReference type="NCBI Taxonomy" id="2564349"/>
    <lineage>
        <taxon>Bacteria</taxon>
        <taxon>Pseudomonadati</taxon>
        <taxon>Pseudomonadota</taxon>
        <taxon>Gammaproteobacteria</taxon>
        <taxon>Enterobacterales</taxon>
        <taxon>Enterobacteriaceae</taxon>
        <taxon>Salmonella</taxon>
    </lineage>
</organism>
<dbReference type="AlphaFoldDB" id="A0A8E5IMT3"/>
<accession>A0A8E5IMT3</accession>
<protein>
    <submittedName>
        <fullName evidence="1">Uncharacterized protein</fullName>
    </submittedName>
</protein>
<gene>
    <name evidence="1" type="ORF">F1331_26450</name>
</gene>
<proteinExistence type="predicted"/>
<dbReference type="EMBL" id="CP043765">
    <property type="protein sequence ID" value="QUS47115.1"/>
    <property type="molecule type" value="Genomic_DNA"/>
</dbReference>
<dbReference type="RefSeq" id="WP_219827663.1">
    <property type="nucleotide sequence ID" value="NZ_CP043765.1"/>
</dbReference>
<evidence type="ECO:0000313" key="1">
    <source>
        <dbReference type="EMBL" id="QUS47115.1"/>
    </source>
</evidence>
<reference evidence="1" key="1">
    <citation type="submission" date="2019-09" db="EMBL/GenBank/DDBJ databases">
        <title>Characterization of Mobilized Colistin Resistance Gene mcr-9 Carrying Colisitin Resistant Salmonella enterica serotype Senftenberg ST14.</title>
        <authorList>
            <person name="Cha M.-H."/>
            <person name="Woo G.-J."/>
        </authorList>
    </citation>
    <scope>NUCLEOTIDE SEQUENCE</scope>
    <source>
        <strain evidence="1">KUFSE-SAL0043</strain>
    </source>
</reference>